<dbReference type="RefSeq" id="WP_042234561.1">
    <property type="nucleotide sequence ID" value="NZ_CP026520.1"/>
</dbReference>
<reference evidence="1 2" key="1">
    <citation type="submission" date="2022-05" db="EMBL/GenBank/DDBJ databases">
        <title>Genome Sequencing of Bee-Associated Microbes.</title>
        <authorList>
            <person name="Dunlap C."/>
        </authorList>
    </citation>
    <scope>NUCLEOTIDE SEQUENCE [LARGE SCALE GENOMIC DNA]</scope>
    <source>
        <strain evidence="1 2">NRRL B-23120</strain>
    </source>
</reference>
<accession>A0ABT4F9R9</accession>
<dbReference type="Proteomes" id="UP001527202">
    <property type="component" value="Unassembled WGS sequence"/>
</dbReference>
<gene>
    <name evidence="1" type="ORF">M5X16_05540</name>
</gene>
<keyword evidence="2" id="KW-1185">Reference proteome</keyword>
<proteinExistence type="predicted"/>
<name>A0ABT4F9R9_9BACL</name>
<evidence type="ECO:0000313" key="1">
    <source>
        <dbReference type="EMBL" id="MCY9595235.1"/>
    </source>
</evidence>
<sequence>MITVKDIIEFVSDGEKFNFCCSAFLDSFYAAVDQQRIEMIKDEPEAFPDVEHFYYCHVAAMTHKLANDFKLIVPEWVHKEKYILTEPHYDVFDKNNEILKKYLEDVSPYEFKIRNIFVKENALDRV</sequence>
<evidence type="ECO:0000313" key="2">
    <source>
        <dbReference type="Proteomes" id="UP001527202"/>
    </source>
</evidence>
<organism evidence="1 2">
    <name type="scientific">Paenibacillus chitinolyticus</name>
    <dbReference type="NCBI Taxonomy" id="79263"/>
    <lineage>
        <taxon>Bacteria</taxon>
        <taxon>Bacillati</taxon>
        <taxon>Bacillota</taxon>
        <taxon>Bacilli</taxon>
        <taxon>Bacillales</taxon>
        <taxon>Paenibacillaceae</taxon>
        <taxon>Paenibacillus</taxon>
    </lineage>
</organism>
<dbReference type="GeneID" id="95378315"/>
<protein>
    <submittedName>
        <fullName evidence="1">Uncharacterized protein</fullName>
    </submittedName>
</protein>
<comment type="caution">
    <text evidence="1">The sequence shown here is derived from an EMBL/GenBank/DDBJ whole genome shotgun (WGS) entry which is preliminary data.</text>
</comment>
<dbReference type="EMBL" id="JAMDMJ010000006">
    <property type="protein sequence ID" value="MCY9595235.1"/>
    <property type="molecule type" value="Genomic_DNA"/>
</dbReference>